<organism evidence="3 4">
    <name type="scientific">Pseudocohnilembus persalinus</name>
    <name type="common">Ciliate</name>
    <dbReference type="NCBI Taxonomy" id="266149"/>
    <lineage>
        <taxon>Eukaryota</taxon>
        <taxon>Sar</taxon>
        <taxon>Alveolata</taxon>
        <taxon>Ciliophora</taxon>
        <taxon>Intramacronucleata</taxon>
        <taxon>Oligohymenophorea</taxon>
        <taxon>Scuticociliatia</taxon>
        <taxon>Philasterida</taxon>
        <taxon>Pseudocohnilembidae</taxon>
        <taxon>Pseudocohnilembus</taxon>
    </lineage>
</organism>
<evidence type="ECO:0000313" key="3">
    <source>
        <dbReference type="EMBL" id="KRW99477.1"/>
    </source>
</evidence>
<dbReference type="OMA" id="WEIESID"/>
<feature type="transmembrane region" description="Helical" evidence="2">
    <location>
        <begin position="312"/>
        <end position="332"/>
    </location>
</feature>
<gene>
    <name evidence="3" type="ORF">PPERSA_07962</name>
</gene>
<dbReference type="Proteomes" id="UP000054937">
    <property type="component" value="Unassembled WGS sequence"/>
</dbReference>
<feature type="compositionally biased region" description="Basic and acidic residues" evidence="1">
    <location>
        <begin position="201"/>
        <end position="211"/>
    </location>
</feature>
<protein>
    <recommendedName>
        <fullName evidence="5">Transmembrane protein</fullName>
    </recommendedName>
</protein>
<sequence length="437" mass="51215">MNFQVLNNLKQIWVFKNKTNFLLFFSAFSSTGYFVARYINDQKFEHPVVQESTRLLQKNAQLIELVGYPIVVQSGLGSQARVGENQCEFKYKAKGPKGYVQIELESDAKTHQQIMEIAEKQKDIDQQNNKEIKSQYYILDSEIYKQITQMSSGNEENYKQKEIDQNAKFWKINSLSAELGGQYTIKVLPENDNNNNQKVNQNEENKVNEEKNEEHKFFKISEKEKQERELKKLKQEKIAQQIKQNNSNQLSLTGSIPYFTPTQRKTINDLLVEEKRRQGNVVSEDQIQNLNQQELEEMRKFKMQQFYQKLGYIRFYMSLVMIGGAMGGYTYMMRNKRININGSQIHMYTNQMLQRHPFIKSQLGNNIKFSQNLRGQQVGNEAEFENDLYGEKARATAKVKGVYNEKTNEWKITNLDLNIYDFNGKMITLIISRGILH</sequence>
<evidence type="ECO:0000313" key="4">
    <source>
        <dbReference type="Proteomes" id="UP000054937"/>
    </source>
</evidence>
<feature type="transmembrane region" description="Helical" evidence="2">
    <location>
        <begin position="21"/>
        <end position="39"/>
    </location>
</feature>
<accession>A0A0V0QB89</accession>
<keyword evidence="4" id="KW-1185">Reference proteome</keyword>
<feature type="region of interest" description="Disordered" evidence="1">
    <location>
        <begin position="189"/>
        <end position="211"/>
    </location>
</feature>
<dbReference type="InParanoid" id="A0A0V0QB89"/>
<keyword evidence="2" id="KW-0472">Membrane</keyword>
<evidence type="ECO:0000256" key="2">
    <source>
        <dbReference type="SAM" id="Phobius"/>
    </source>
</evidence>
<proteinExistence type="predicted"/>
<dbReference type="EMBL" id="LDAU01000212">
    <property type="protein sequence ID" value="KRW99477.1"/>
    <property type="molecule type" value="Genomic_DNA"/>
</dbReference>
<dbReference type="AlphaFoldDB" id="A0A0V0QB89"/>
<comment type="caution">
    <text evidence="3">The sequence shown here is derived from an EMBL/GenBank/DDBJ whole genome shotgun (WGS) entry which is preliminary data.</text>
</comment>
<evidence type="ECO:0000256" key="1">
    <source>
        <dbReference type="SAM" id="MobiDB-lite"/>
    </source>
</evidence>
<feature type="compositionally biased region" description="Low complexity" evidence="1">
    <location>
        <begin position="190"/>
        <end position="200"/>
    </location>
</feature>
<keyword evidence="2" id="KW-1133">Transmembrane helix</keyword>
<reference evidence="3 4" key="1">
    <citation type="journal article" date="2015" name="Sci. Rep.">
        <title>Genome of the facultative scuticociliatosis pathogen Pseudocohnilembus persalinus provides insight into its virulence through horizontal gene transfer.</title>
        <authorList>
            <person name="Xiong J."/>
            <person name="Wang G."/>
            <person name="Cheng J."/>
            <person name="Tian M."/>
            <person name="Pan X."/>
            <person name="Warren A."/>
            <person name="Jiang C."/>
            <person name="Yuan D."/>
            <person name="Miao W."/>
        </authorList>
    </citation>
    <scope>NUCLEOTIDE SEQUENCE [LARGE SCALE GENOMIC DNA]</scope>
    <source>
        <strain evidence="3">36N120E</strain>
    </source>
</reference>
<name>A0A0V0QB89_PSEPJ</name>
<dbReference type="OrthoDB" id="285224at2759"/>
<evidence type="ECO:0008006" key="5">
    <source>
        <dbReference type="Google" id="ProtNLM"/>
    </source>
</evidence>
<keyword evidence="2" id="KW-0812">Transmembrane</keyword>
<dbReference type="InterPro" id="IPR014807">
    <property type="entry name" value="Coa1"/>
</dbReference>
<dbReference type="Pfam" id="PF08695">
    <property type="entry name" value="Coa1"/>
    <property type="match status" value="1"/>
</dbReference>